<organism evidence="3 4">
    <name type="scientific">Corynebacterium occultum</name>
    <dbReference type="NCBI Taxonomy" id="2675219"/>
    <lineage>
        <taxon>Bacteria</taxon>
        <taxon>Bacillati</taxon>
        <taxon>Actinomycetota</taxon>
        <taxon>Actinomycetes</taxon>
        <taxon>Mycobacteriales</taxon>
        <taxon>Corynebacteriaceae</taxon>
        <taxon>Corynebacterium</taxon>
    </lineage>
</organism>
<dbReference type="AlphaFoldDB" id="A0A6B8W1H0"/>
<name>A0A6B8W1H0_9CORY</name>
<accession>A0A6B8W1H0</accession>
<keyword evidence="4" id="KW-1185">Reference proteome</keyword>
<dbReference type="KEGG" id="cok:COCCU_01910"/>
<dbReference type="RefSeq" id="WP_156229911.1">
    <property type="nucleotide sequence ID" value="NZ_CP046455.1"/>
</dbReference>
<proteinExistence type="inferred from homology"/>
<reference evidence="3 4" key="1">
    <citation type="submission" date="2019-11" db="EMBL/GenBank/DDBJ databases">
        <title>Complete genome sequence of Corynebacterium kalinowskii 1959, a novel Corynebacterium species isolated from soil of a small paddock in Vilsendorf, Germany.</title>
        <authorList>
            <person name="Schaffert L."/>
            <person name="Ruwe M."/>
            <person name="Milse J."/>
            <person name="Hanuschka K."/>
            <person name="Ortseifen V."/>
            <person name="Droste J."/>
            <person name="Brandt D."/>
            <person name="Schlueter L."/>
            <person name="Kutter Y."/>
            <person name="Vinke S."/>
            <person name="Viehoefer P."/>
            <person name="Jacob L."/>
            <person name="Luebke N.-C."/>
            <person name="Schulte-Berndt E."/>
            <person name="Hain C."/>
            <person name="Linder M."/>
            <person name="Schmidt P."/>
            <person name="Wollenschlaeger L."/>
            <person name="Luttermann T."/>
            <person name="Thieme E."/>
            <person name="Hassa J."/>
            <person name="Haak M."/>
            <person name="Wittchen M."/>
            <person name="Mentz A."/>
            <person name="Persicke M."/>
            <person name="Busche T."/>
            <person name="Ruckert C."/>
        </authorList>
    </citation>
    <scope>NUCLEOTIDE SEQUENCE [LARGE SCALE GENOMIC DNA]</scope>
    <source>
        <strain evidence="3 4">2039</strain>
    </source>
</reference>
<evidence type="ECO:0000313" key="4">
    <source>
        <dbReference type="Proteomes" id="UP000424462"/>
    </source>
</evidence>
<dbReference type="EMBL" id="CP046455">
    <property type="protein sequence ID" value="QGU06341.1"/>
    <property type="molecule type" value="Genomic_DNA"/>
</dbReference>
<comment type="similarity">
    <text evidence="1">Belongs to the Rv0495c family.</text>
</comment>
<gene>
    <name evidence="3" type="ORF">COCCU_01910</name>
</gene>
<sequence length="315" mass="35200" precursor="true">MNHPRSTKVFLGFPASSPAGKSIAAGVEVAPDFPREWFEFTNPEDPKHLFSIDLTWLESHWNCTFGTSACHGIDAAQTDVGCCVHGAFLADEEDRDQLYDAVAEMPPKYWQNRPADTERYIEEADPAELEPWLVWDELDDEEGNPEPALKTILQDGACIFANRAGWGTGAGCAIHQWGVAEDKELTVVKPEVCWQLPLRRIEDYEERSDGEEILRTVIGEYDRRGWGNGGEDFDWYCSGDSGCHTAAEPMWLTQESELRALMGDASYELLAEHCRGRREAREAVAAAGLDPTQLHSPHPATEKAKADMKQNPFES</sequence>
<feature type="region of interest" description="Disordered" evidence="2">
    <location>
        <begin position="287"/>
        <end position="315"/>
    </location>
</feature>
<evidence type="ECO:0000256" key="2">
    <source>
        <dbReference type="SAM" id="MobiDB-lite"/>
    </source>
</evidence>
<evidence type="ECO:0008006" key="5">
    <source>
        <dbReference type="Google" id="ProtNLM"/>
    </source>
</evidence>
<evidence type="ECO:0000313" key="3">
    <source>
        <dbReference type="EMBL" id="QGU06341.1"/>
    </source>
</evidence>
<protein>
    <recommendedName>
        <fullName evidence="5">DUF3109 family protein</fullName>
    </recommendedName>
</protein>
<dbReference type="Proteomes" id="UP000424462">
    <property type="component" value="Chromosome"/>
</dbReference>
<evidence type="ECO:0000256" key="1">
    <source>
        <dbReference type="ARBA" id="ARBA00093770"/>
    </source>
</evidence>
<dbReference type="InterPro" id="IPR021458">
    <property type="entry name" value="Rv0495c"/>
</dbReference>
<dbReference type="Pfam" id="PF11307">
    <property type="entry name" value="DUF3109"/>
    <property type="match status" value="1"/>
</dbReference>